<dbReference type="InterPro" id="IPR036661">
    <property type="entry name" value="Luciferase-like_sf"/>
</dbReference>
<dbReference type="GO" id="GO:0004497">
    <property type="term" value="F:monooxygenase activity"/>
    <property type="evidence" value="ECO:0007669"/>
    <property type="project" value="UniProtKB-KW"/>
</dbReference>
<keyword evidence="4" id="KW-0614">Plasmid</keyword>
<feature type="domain" description="Luciferase-like" evidence="3">
    <location>
        <begin position="20"/>
        <end position="320"/>
    </location>
</feature>
<dbReference type="InterPro" id="IPR011251">
    <property type="entry name" value="Luciferase-like_dom"/>
</dbReference>
<dbReference type="Gene3D" id="3.20.20.30">
    <property type="entry name" value="Luciferase-like domain"/>
    <property type="match status" value="1"/>
</dbReference>
<dbReference type="InterPro" id="IPR050766">
    <property type="entry name" value="Bact_Lucif_Oxidored"/>
</dbReference>
<organism evidence="4 5">
    <name type="scientific">Sinorhizobium mexicanum</name>
    <dbReference type="NCBI Taxonomy" id="375549"/>
    <lineage>
        <taxon>Bacteria</taxon>
        <taxon>Pseudomonadati</taxon>
        <taxon>Pseudomonadota</taxon>
        <taxon>Alphaproteobacteria</taxon>
        <taxon>Hyphomicrobiales</taxon>
        <taxon>Rhizobiaceae</taxon>
        <taxon>Sinorhizobium/Ensifer group</taxon>
        <taxon>Sinorhizobium</taxon>
    </lineage>
</organism>
<keyword evidence="2" id="KW-0503">Monooxygenase</keyword>
<keyword evidence="5" id="KW-1185">Reference proteome</keyword>
<dbReference type="GO" id="GO:0016705">
    <property type="term" value="F:oxidoreductase activity, acting on paired donors, with incorporation or reduction of molecular oxygen"/>
    <property type="evidence" value="ECO:0007669"/>
    <property type="project" value="InterPro"/>
</dbReference>
<dbReference type="AlphaFoldDB" id="A0A859QX81"/>
<sequence length="362" mass="40000">MRRSRSGLLFAQVVNGVIAMEFGVLDHLDISSKLPLAEHYENRIRFVEALERSGFYAYHVTEHHCTPLGGSGSPSVVLSALIQRTKSIRLGTMVYSLPTHHPIRLIEEICLLDQLSCGRLDIGFGRGSVPFELTYFGVDPSEAQEIYSEALEVITGGLREKRLEFDGKHFKFGSLQLALESLQKPMPPRWYGVHSVESAERAARAGFNIVCNQPSKNSAQYIAAFRTTLREVRPTEPLPHIGLNRAVYVAPTREQAIETVQRAYSAFLHSFRHVTRRHGVQNRVSGLENDFLELMAVGRGIAGTPRDVADFLAGDLAASGANFCSLQLAFGDLTADEMNGSLHLFASEVMPRLRTMADSSAA</sequence>
<gene>
    <name evidence="4" type="ORF">FKV68_27150</name>
</gene>
<dbReference type="EMBL" id="CP041241">
    <property type="protein sequence ID" value="QLL65046.1"/>
    <property type="molecule type" value="Genomic_DNA"/>
</dbReference>
<dbReference type="Pfam" id="PF00296">
    <property type="entry name" value="Bac_luciferase"/>
    <property type="match status" value="1"/>
</dbReference>
<dbReference type="PANTHER" id="PTHR30137">
    <property type="entry name" value="LUCIFERASE-LIKE MONOOXYGENASE"/>
    <property type="match status" value="1"/>
</dbReference>
<dbReference type="SUPFAM" id="SSF51679">
    <property type="entry name" value="Bacterial luciferase-like"/>
    <property type="match status" value="1"/>
</dbReference>
<keyword evidence="1" id="KW-0560">Oxidoreductase</keyword>
<dbReference type="PANTHER" id="PTHR30137:SF8">
    <property type="entry name" value="BLR5498 PROTEIN"/>
    <property type="match status" value="1"/>
</dbReference>
<reference evidence="4 5" key="1">
    <citation type="submission" date="2019-06" db="EMBL/GenBank/DDBJ databases">
        <title>Complete genome sequence of Ensifer mexicanus ITTG R7 isolated from nodules of Acacia angustissima (Mill.) Kuntze.</title>
        <authorList>
            <person name="Rincon-Rosales R."/>
            <person name="Rogel M.A."/>
            <person name="Guerrero G."/>
            <person name="Rincon-Molina C.I."/>
            <person name="Lopez-Lopez A."/>
            <person name="Martinez-Romero E."/>
        </authorList>
    </citation>
    <scope>NUCLEOTIDE SEQUENCE [LARGE SCALE GENOMIC DNA]</scope>
    <source>
        <strain evidence="4 5">ITTG R7</strain>
        <plasmid evidence="5">pemeittgr7c</plasmid>
    </source>
</reference>
<geneLocation type="plasmid" evidence="5">
    <name>pemeittgr7c</name>
</geneLocation>
<evidence type="ECO:0000259" key="3">
    <source>
        <dbReference type="Pfam" id="PF00296"/>
    </source>
</evidence>
<name>A0A859QX81_9HYPH</name>
<evidence type="ECO:0000256" key="1">
    <source>
        <dbReference type="ARBA" id="ARBA00023002"/>
    </source>
</evidence>
<accession>A0A859QX81</accession>
<dbReference type="Proteomes" id="UP000510721">
    <property type="component" value="Plasmid pEmeITTGR7c"/>
</dbReference>
<evidence type="ECO:0000256" key="2">
    <source>
        <dbReference type="ARBA" id="ARBA00023033"/>
    </source>
</evidence>
<protein>
    <submittedName>
        <fullName evidence="4">LLM class flavin-dependent oxidoreductase</fullName>
    </submittedName>
</protein>
<evidence type="ECO:0000313" key="4">
    <source>
        <dbReference type="EMBL" id="QLL65046.1"/>
    </source>
</evidence>
<evidence type="ECO:0000313" key="5">
    <source>
        <dbReference type="Proteomes" id="UP000510721"/>
    </source>
</evidence>
<proteinExistence type="predicted"/>
<dbReference type="GO" id="GO:0005829">
    <property type="term" value="C:cytosol"/>
    <property type="evidence" value="ECO:0007669"/>
    <property type="project" value="TreeGrafter"/>
</dbReference>
<dbReference type="KEGG" id="emx:FKV68_27150"/>